<dbReference type="Pfam" id="PF06067">
    <property type="entry name" value="DUF932"/>
    <property type="match status" value="1"/>
</dbReference>
<evidence type="ECO:0000313" key="2">
    <source>
        <dbReference type="Proteomes" id="UP001144352"/>
    </source>
</evidence>
<dbReference type="InterPro" id="IPR026325">
    <property type="entry name" value="DUF932"/>
</dbReference>
<evidence type="ECO:0000313" key="1">
    <source>
        <dbReference type="EMBL" id="GLI37758.1"/>
    </source>
</evidence>
<name>A0A9W6FZR1_9BACT</name>
<accession>A0A9W6FZR1</accession>
<comment type="caution">
    <text evidence="1">The sequence shown here is derived from an EMBL/GenBank/DDBJ whole genome shotgun (WGS) entry which is preliminary data.</text>
</comment>
<reference evidence="1" key="1">
    <citation type="submission" date="2022-12" db="EMBL/GenBank/DDBJ databases">
        <title>Reference genome sequencing for broad-spectrum identification of bacterial and archaeal isolates by mass spectrometry.</title>
        <authorList>
            <person name="Sekiguchi Y."/>
            <person name="Tourlousse D.M."/>
        </authorList>
    </citation>
    <scope>NUCLEOTIDE SEQUENCE</scope>
    <source>
        <strain evidence="1">H2</strain>
    </source>
</reference>
<protein>
    <recommendedName>
        <fullName evidence="3">DUF945 domain-containing protein</fullName>
    </recommendedName>
</protein>
<organism evidence="1 2">
    <name type="scientific">Geobacter hydrogenophilus</name>
    <dbReference type="NCBI Taxonomy" id="40983"/>
    <lineage>
        <taxon>Bacteria</taxon>
        <taxon>Pseudomonadati</taxon>
        <taxon>Thermodesulfobacteriota</taxon>
        <taxon>Desulfuromonadia</taxon>
        <taxon>Geobacterales</taxon>
        <taxon>Geobacteraceae</taxon>
        <taxon>Geobacter</taxon>
    </lineage>
</organism>
<proteinExistence type="predicted"/>
<dbReference type="EMBL" id="BSDS01000001">
    <property type="protein sequence ID" value="GLI37758.1"/>
    <property type="molecule type" value="Genomic_DNA"/>
</dbReference>
<gene>
    <name evidence="1" type="ORF">GHYDROH2_12590</name>
</gene>
<keyword evidence="2" id="KW-1185">Reference proteome</keyword>
<evidence type="ECO:0008006" key="3">
    <source>
        <dbReference type="Google" id="ProtNLM"/>
    </source>
</evidence>
<sequence>MPVHVPAVLDNASLKRIAPSIFASRPYEGMSDKYSFIPTSAVLDELRGKGWLPVKAREQKARNEEKLGFTKHMIRLRKSDAPVMVGETLAEIVLVNAHDGGAAFQLYAGLFRLVCSNGLTVDEGSIERISIRHSGDVIGEVAYAAKHIAKDAPRLAGEVKRMQAIELQSSHQRSFAAAALDLKYESDEHDRSLAPITPDQILVPRRLADKGNDLWTTFNVVQENLIKGGLRGRSQSKTNRRVRTREVQSVSEDIRLNRALWTLARELKKKTR</sequence>
<dbReference type="RefSeq" id="WP_214185746.1">
    <property type="nucleotide sequence ID" value="NZ_BSDS01000001.1"/>
</dbReference>
<dbReference type="Proteomes" id="UP001144352">
    <property type="component" value="Unassembled WGS sequence"/>
</dbReference>
<dbReference type="AlphaFoldDB" id="A0A9W6FZR1"/>